<dbReference type="EMBL" id="ML159582">
    <property type="protein sequence ID" value="THK33237.1"/>
    <property type="molecule type" value="Genomic_DNA"/>
</dbReference>
<evidence type="ECO:0000256" key="1">
    <source>
        <dbReference type="SAM" id="MobiDB-lite"/>
    </source>
</evidence>
<accession>A0A4E0RTC5</accession>
<keyword evidence="2" id="KW-1133">Transmembrane helix</keyword>
<keyword evidence="2" id="KW-0472">Membrane</keyword>
<gene>
    <name evidence="3" type="primary">ND-MLRQ</name>
    <name evidence="3" type="ORF">DALL_DALL000444</name>
</gene>
<evidence type="ECO:0000313" key="4">
    <source>
        <dbReference type="Proteomes" id="UP000297026"/>
    </source>
</evidence>
<dbReference type="Proteomes" id="UP000297026">
    <property type="component" value="Unassembled WGS sequence"/>
</dbReference>
<feature type="non-terminal residue" evidence="3">
    <location>
        <position position="64"/>
    </location>
</feature>
<feature type="transmembrane region" description="Helical" evidence="2">
    <location>
        <begin position="20"/>
        <end position="39"/>
    </location>
</feature>
<sequence>MMKGMSLKDLRKYPSLIPLYVCLGAGLFISSAYLIRLAVYSPDVSWQPKKNPEPWQAYKDKDYK</sequence>
<keyword evidence="2" id="KW-0812">Transmembrane</keyword>
<evidence type="ECO:0000256" key="2">
    <source>
        <dbReference type="SAM" id="Phobius"/>
    </source>
</evidence>
<protein>
    <submittedName>
        <fullName evidence="3">MLRQ subunit, NADH-dehydrogenase</fullName>
    </submittedName>
</protein>
<dbReference type="InterPro" id="IPR010530">
    <property type="entry name" value="B12D"/>
</dbReference>
<keyword evidence="4" id="KW-1185">Reference proteome</keyword>
<dbReference type="Pfam" id="PF06522">
    <property type="entry name" value="B12D"/>
    <property type="match status" value="1"/>
</dbReference>
<dbReference type="PANTHER" id="PTHR14256">
    <property type="entry name" value="NADH-UBIQUINONE OXIDOREDUCTASE MLRQ SUBUNIT"/>
    <property type="match status" value="1"/>
</dbReference>
<evidence type="ECO:0000313" key="3">
    <source>
        <dbReference type="EMBL" id="THK33237.1"/>
    </source>
</evidence>
<organism evidence="3 4">
    <name type="scientific">Diachasma alloeum</name>
    <dbReference type="NCBI Taxonomy" id="454923"/>
    <lineage>
        <taxon>Eukaryota</taxon>
        <taxon>Metazoa</taxon>
        <taxon>Ecdysozoa</taxon>
        <taxon>Arthropoda</taxon>
        <taxon>Hexapoda</taxon>
        <taxon>Insecta</taxon>
        <taxon>Pterygota</taxon>
        <taxon>Neoptera</taxon>
        <taxon>Endopterygota</taxon>
        <taxon>Hymenoptera</taxon>
        <taxon>Apocrita</taxon>
        <taxon>Ichneumonoidea</taxon>
        <taxon>Braconidae</taxon>
        <taxon>Opiinae</taxon>
        <taxon>Diachasma</taxon>
    </lineage>
</organism>
<reference evidence="3" key="1">
    <citation type="submission" date="2019-02" db="EMBL/GenBank/DDBJ databases">
        <title>Genome of the parasitoid wasp Diachasma alloeum, an emerging model for ecological speciation and transitions to asexual reproduction.</title>
        <authorList>
            <person name="Robertson H.M."/>
            <person name="Walden K.K."/>
            <person name="Tvedte E.S."/>
            <person name="Hood G.R."/>
            <person name="Feder J.L."/>
            <person name="Forbes A.A."/>
            <person name="Logsdon J.M."/>
            <person name="Mcelroy K.E."/>
        </authorList>
    </citation>
    <scope>NUCLEOTIDE SEQUENCE [LARGE SCALE GENOMIC DNA]</scope>
    <source>
        <strain evidence="3">Michigan</strain>
    </source>
</reference>
<name>A0A4E0RTC5_9HYME</name>
<dbReference type="AlphaFoldDB" id="A0A4E0RTC5"/>
<proteinExistence type="predicted"/>
<dbReference type="PANTHER" id="PTHR14256:SF1">
    <property type="entry name" value="GEO09626P1"/>
    <property type="match status" value="1"/>
</dbReference>
<feature type="region of interest" description="Disordered" evidence="1">
    <location>
        <begin position="45"/>
        <end position="64"/>
    </location>
</feature>